<organism evidence="2 3">
    <name type="scientific">Mycena albidolilacea</name>
    <dbReference type="NCBI Taxonomy" id="1033008"/>
    <lineage>
        <taxon>Eukaryota</taxon>
        <taxon>Fungi</taxon>
        <taxon>Dikarya</taxon>
        <taxon>Basidiomycota</taxon>
        <taxon>Agaricomycotina</taxon>
        <taxon>Agaricomycetes</taxon>
        <taxon>Agaricomycetidae</taxon>
        <taxon>Agaricales</taxon>
        <taxon>Marasmiineae</taxon>
        <taxon>Mycenaceae</taxon>
        <taxon>Mycena</taxon>
    </lineage>
</organism>
<dbReference type="AlphaFoldDB" id="A0AAD7E861"/>
<proteinExistence type="predicted"/>
<reference evidence="2" key="1">
    <citation type="submission" date="2023-03" db="EMBL/GenBank/DDBJ databases">
        <title>Massive genome expansion in bonnet fungi (Mycena s.s.) driven by repeated elements and novel gene families across ecological guilds.</title>
        <authorList>
            <consortium name="Lawrence Berkeley National Laboratory"/>
            <person name="Harder C.B."/>
            <person name="Miyauchi S."/>
            <person name="Viragh M."/>
            <person name="Kuo A."/>
            <person name="Thoen E."/>
            <person name="Andreopoulos B."/>
            <person name="Lu D."/>
            <person name="Skrede I."/>
            <person name="Drula E."/>
            <person name="Henrissat B."/>
            <person name="Morin E."/>
            <person name="Kohler A."/>
            <person name="Barry K."/>
            <person name="LaButti K."/>
            <person name="Morin E."/>
            <person name="Salamov A."/>
            <person name="Lipzen A."/>
            <person name="Mereny Z."/>
            <person name="Hegedus B."/>
            <person name="Baldrian P."/>
            <person name="Stursova M."/>
            <person name="Weitz H."/>
            <person name="Taylor A."/>
            <person name="Grigoriev I.V."/>
            <person name="Nagy L.G."/>
            <person name="Martin F."/>
            <person name="Kauserud H."/>
        </authorList>
    </citation>
    <scope>NUCLEOTIDE SEQUENCE</scope>
    <source>
        <strain evidence="2">CBHHK002</strain>
    </source>
</reference>
<evidence type="ECO:0000313" key="2">
    <source>
        <dbReference type="EMBL" id="KAJ7302465.1"/>
    </source>
</evidence>
<dbReference type="Proteomes" id="UP001218218">
    <property type="component" value="Unassembled WGS sequence"/>
</dbReference>
<sequence>MQFFAILSLCFALSLSCTAALPVQDSGVRNVAREPNPNPLPPPHPPSSISYHPTSPIPILYHIPVPLLDIVQTEIEVGLFTAKHGEKGKKLIEFGTAVRKLGIPGSDATLKSQLLEVMNFHEEPMGDYS</sequence>
<feature type="chain" id="PRO_5042282199" evidence="1">
    <location>
        <begin position="21"/>
        <end position="129"/>
    </location>
</feature>
<evidence type="ECO:0000256" key="1">
    <source>
        <dbReference type="SAM" id="SignalP"/>
    </source>
</evidence>
<dbReference type="EMBL" id="JARIHO010000116">
    <property type="protein sequence ID" value="KAJ7302465.1"/>
    <property type="molecule type" value="Genomic_DNA"/>
</dbReference>
<name>A0AAD7E861_9AGAR</name>
<comment type="caution">
    <text evidence="2">The sequence shown here is derived from an EMBL/GenBank/DDBJ whole genome shotgun (WGS) entry which is preliminary data.</text>
</comment>
<protein>
    <submittedName>
        <fullName evidence="2">Uncharacterized protein</fullName>
    </submittedName>
</protein>
<keyword evidence="1" id="KW-0732">Signal</keyword>
<gene>
    <name evidence="2" type="ORF">DFH08DRAFT_826643</name>
</gene>
<keyword evidence="3" id="KW-1185">Reference proteome</keyword>
<accession>A0AAD7E861</accession>
<evidence type="ECO:0000313" key="3">
    <source>
        <dbReference type="Proteomes" id="UP001218218"/>
    </source>
</evidence>
<feature type="signal peptide" evidence="1">
    <location>
        <begin position="1"/>
        <end position="20"/>
    </location>
</feature>